<dbReference type="InterPro" id="IPR003482">
    <property type="entry name" value="Whib"/>
</dbReference>
<dbReference type="GO" id="GO:0051539">
    <property type="term" value="F:4 iron, 4 sulfur cluster binding"/>
    <property type="evidence" value="ECO:0007669"/>
    <property type="project" value="UniProtKB-KW"/>
</dbReference>
<name>A0A3A4A1L4_9ACTN</name>
<evidence type="ECO:0000256" key="11">
    <source>
        <dbReference type="ARBA" id="ARBA00023163"/>
    </source>
</evidence>
<feature type="compositionally biased region" description="Low complexity" evidence="12">
    <location>
        <begin position="105"/>
        <end position="130"/>
    </location>
</feature>
<dbReference type="PROSITE" id="PS51674">
    <property type="entry name" value="4FE4S_WBL"/>
    <property type="match status" value="1"/>
</dbReference>
<dbReference type="GO" id="GO:0045454">
    <property type="term" value="P:cell redox homeostasis"/>
    <property type="evidence" value="ECO:0007669"/>
    <property type="project" value="TreeGrafter"/>
</dbReference>
<feature type="compositionally biased region" description="Basic and acidic residues" evidence="12">
    <location>
        <begin position="81"/>
        <end position="93"/>
    </location>
</feature>
<dbReference type="GO" id="GO:0046872">
    <property type="term" value="F:metal ion binding"/>
    <property type="evidence" value="ECO:0007669"/>
    <property type="project" value="UniProtKB-KW"/>
</dbReference>
<dbReference type="AlphaFoldDB" id="A0A3A4A1L4"/>
<evidence type="ECO:0000256" key="8">
    <source>
        <dbReference type="ARBA" id="ARBA00023015"/>
    </source>
</evidence>
<evidence type="ECO:0000256" key="2">
    <source>
        <dbReference type="ARBA" id="ARBA00004496"/>
    </source>
</evidence>
<comment type="similarity">
    <text evidence="3">Belongs to the WhiB family.</text>
</comment>
<keyword evidence="10" id="KW-1015">Disulfide bond</keyword>
<dbReference type="EMBL" id="QZEY01000026">
    <property type="protein sequence ID" value="RJL21236.1"/>
    <property type="molecule type" value="Genomic_DNA"/>
</dbReference>
<organism evidence="14 15">
    <name type="scientific">Bailinhaonella thermotolerans</name>
    <dbReference type="NCBI Taxonomy" id="1070861"/>
    <lineage>
        <taxon>Bacteria</taxon>
        <taxon>Bacillati</taxon>
        <taxon>Actinomycetota</taxon>
        <taxon>Actinomycetes</taxon>
        <taxon>Streptosporangiales</taxon>
        <taxon>Streptosporangiaceae</taxon>
        <taxon>Bailinhaonella</taxon>
    </lineage>
</organism>
<comment type="subcellular location">
    <subcellularLocation>
        <location evidence="2">Cytoplasm</location>
    </subcellularLocation>
</comment>
<dbReference type="GO" id="GO:0005737">
    <property type="term" value="C:cytoplasm"/>
    <property type="evidence" value="ECO:0007669"/>
    <property type="project" value="UniProtKB-SubCell"/>
</dbReference>
<evidence type="ECO:0000256" key="9">
    <source>
        <dbReference type="ARBA" id="ARBA00023125"/>
    </source>
</evidence>
<feature type="domain" description="4Fe-4S Wbl-type" evidence="13">
    <location>
        <begin position="18"/>
        <end position="79"/>
    </location>
</feature>
<dbReference type="GO" id="GO:0045892">
    <property type="term" value="P:negative regulation of DNA-templated transcription"/>
    <property type="evidence" value="ECO:0007669"/>
    <property type="project" value="TreeGrafter"/>
</dbReference>
<evidence type="ECO:0000313" key="15">
    <source>
        <dbReference type="Proteomes" id="UP000265768"/>
    </source>
</evidence>
<comment type="cofactor">
    <cofactor evidence="1">
        <name>[4Fe-4S] cluster</name>
        <dbReference type="ChEBI" id="CHEBI:49883"/>
    </cofactor>
</comment>
<dbReference type="RefSeq" id="WP_119931446.1">
    <property type="nucleotide sequence ID" value="NZ_QZEY01000026.1"/>
</dbReference>
<dbReference type="GO" id="GO:0003677">
    <property type="term" value="F:DNA binding"/>
    <property type="evidence" value="ECO:0007669"/>
    <property type="project" value="UniProtKB-KW"/>
</dbReference>
<evidence type="ECO:0000256" key="5">
    <source>
        <dbReference type="ARBA" id="ARBA00022723"/>
    </source>
</evidence>
<evidence type="ECO:0000259" key="13">
    <source>
        <dbReference type="PROSITE" id="PS51674"/>
    </source>
</evidence>
<dbReference type="Pfam" id="PF02467">
    <property type="entry name" value="Whib"/>
    <property type="match status" value="1"/>
</dbReference>
<keyword evidence="6" id="KW-0408">Iron</keyword>
<dbReference type="Proteomes" id="UP000265768">
    <property type="component" value="Unassembled WGS sequence"/>
</dbReference>
<evidence type="ECO:0000256" key="10">
    <source>
        <dbReference type="ARBA" id="ARBA00023157"/>
    </source>
</evidence>
<evidence type="ECO:0000313" key="14">
    <source>
        <dbReference type="EMBL" id="RJL21236.1"/>
    </source>
</evidence>
<gene>
    <name evidence="14" type="ORF">D5H75_37860</name>
</gene>
<keyword evidence="4" id="KW-0004">4Fe-4S</keyword>
<evidence type="ECO:0000256" key="6">
    <source>
        <dbReference type="ARBA" id="ARBA00023004"/>
    </source>
</evidence>
<evidence type="ECO:0000256" key="3">
    <source>
        <dbReference type="ARBA" id="ARBA00006597"/>
    </source>
</evidence>
<accession>A0A3A4A1L4</accession>
<protein>
    <recommendedName>
        <fullName evidence="13">4Fe-4S Wbl-type domain-containing protein</fullName>
    </recommendedName>
</protein>
<dbReference type="GO" id="GO:0047134">
    <property type="term" value="F:protein-disulfide reductase [NAD(P)H] activity"/>
    <property type="evidence" value="ECO:0007669"/>
    <property type="project" value="TreeGrafter"/>
</dbReference>
<feature type="region of interest" description="Disordered" evidence="12">
    <location>
        <begin position="67"/>
        <end position="141"/>
    </location>
</feature>
<feature type="compositionally biased region" description="Basic residues" evidence="12">
    <location>
        <begin position="131"/>
        <end position="141"/>
    </location>
</feature>
<keyword evidence="7" id="KW-0411">Iron-sulfur</keyword>
<keyword evidence="5" id="KW-0479">Metal-binding</keyword>
<dbReference type="PANTHER" id="PTHR38839">
    <property type="entry name" value="TRANSCRIPTIONAL REGULATOR WHID-RELATED"/>
    <property type="match status" value="1"/>
</dbReference>
<dbReference type="InterPro" id="IPR034768">
    <property type="entry name" value="4FE4S_WBL"/>
</dbReference>
<keyword evidence="8" id="KW-0805">Transcription regulation</keyword>
<proteinExistence type="inferred from homology"/>
<evidence type="ECO:0000256" key="12">
    <source>
        <dbReference type="SAM" id="MobiDB-lite"/>
    </source>
</evidence>
<keyword evidence="9" id="KW-0238">DNA-binding</keyword>
<feature type="compositionally biased region" description="Acidic residues" evidence="12">
    <location>
        <begin position="94"/>
        <end position="104"/>
    </location>
</feature>
<comment type="caution">
    <text evidence="14">The sequence shown here is derived from an EMBL/GenBank/DDBJ whole genome shotgun (WGS) entry which is preliminary data.</text>
</comment>
<keyword evidence="15" id="KW-1185">Reference proteome</keyword>
<sequence length="141" mass="15028">MASELLADENIAWLPRRACRRLSGADIVRFFVDAGQAIAPEDEAMCRACPVREECLTRAYAQGLESGYFGGMSPGQRSRMTLREALDHIRAEPAENDDAPDDAAPDATAPDATARGEAAPGEGAELAARPRPGRSRSSRAG</sequence>
<evidence type="ECO:0000256" key="7">
    <source>
        <dbReference type="ARBA" id="ARBA00023014"/>
    </source>
</evidence>
<reference evidence="14 15" key="1">
    <citation type="submission" date="2018-09" db="EMBL/GenBank/DDBJ databases">
        <title>YIM 75507 draft genome.</title>
        <authorList>
            <person name="Tang S."/>
            <person name="Feng Y."/>
        </authorList>
    </citation>
    <scope>NUCLEOTIDE SEQUENCE [LARGE SCALE GENOMIC DNA]</scope>
    <source>
        <strain evidence="14 15">YIM 75507</strain>
    </source>
</reference>
<evidence type="ECO:0000256" key="1">
    <source>
        <dbReference type="ARBA" id="ARBA00001966"/>
    </source>
</evidence>
<evidence type="ECO:0000256" key="4">
    <source>
        <dbReference type="ARBA" id="ARBA00022485"/>
    </source>
</evidence>
<keyword evidence="11" id="KW-0804">Transcription</keyword>